<sequence>MARNRGMRASMMQWAYKNKKLDDTLCHLQQSVDQLSQLMNKKQKNSGKSGK</sequence>
<protein>
    <submittedName>
        <fullName evidence="1">Uncharacterized protein</fullName>
    </submittedName>
</protein>
<dbReference type="RefSeq" id="WP_156887903.1">
    <property type="nucleotide sequence ID" value="NZ_CABLBR010000011.1"/>
</dbReference>
<dbReference type="EMBL" id="CP102290">
    <property type="protein sequence ID" value="UWP57985.1"/>
    <property type="molecule type" value="Genomic_DNA"/>
</dbReference>
<evidence type="ECO:0000313" key="1">
    <source>
        <dbReference type="EMBL" id="UWP57985.1"/>
    </source>
</evidence>
<evidence type="ECO:0000313" key="2">
    <source>
        <dbReference type="Proteomes" id="UP001060164"/>
    </source>
</evidence>
<keyword evidence="2" id="KW-1185">Reference proteome</keyword>
<accession>A0ABY5VBV8</accession>
<name>A0ABY5VBV8_9FIRM</name>
<proteinExistence type="predicted"/>
<dbReference type="Proteomes" id="UP001060164">
    <property type="component" value="Chromosome"/>
</dbReference>
<organism evidence="1 2">
    <name type="scientific">Ruminococcus gauvreauii</name>
    <dbReference type="NCBI Taxonomy" id="438033"/>
    <lineage>
        <taxon>Bacteria</taxon>
        <taxon>Bacillati</taxon>
        <taxon>Bacillota</taxon>
        <taxon>Clostridia</taxon>
        <taxon>Eubacteriales</taxon>
        <taxon>Oscillospiraceae</taxon>
        <taxon>Ruminococcus</taxon>
    </lineage>
</organism>
<reference evidence="1" key="1">
    <citation type="journal article" date="2022" name="Cell">
        <title>Design, construction, and in vivo augmentation of a complex gut microbiome.</title>
        <authorList>
            <person name="Cheng A.G."/>
            <person name="Ho P.Y."/>
            <person name="Aranda-Diaz A."/>
            <person name="Jain S."/>
            <person name="Yu F.B."/>
            <person name="Meng X."/>
            <person name="Wang M."/>
            <person name="Iakiviak M."/>
            <person name="Nagashima K."/>
            <person name="Zhao A."/>
            <person name="Murugkar P."/>
            <person name="Patil A."/>
            <person name="Atabakhsh K."/>
            <person name="Weakley A."/>
            <person name="Yan J."/>
            <person name="Brumbaugh A.R."/>
            <person name="Higginbottom S."/>
            <person name="Dimas A."/>
            <person name="Shiver A.L."/>
            <person name="Deutschbauer A."/>
            <person name="Neff N."/>
            <person name="Sonnenburg J.L."/>
            <person name="Huang K.C."/>
            <person name="Fischbach M.A."/>
        </authorList>
    </citation>
    <scope>NUCLEOTIDE SEQUENCE</scope>
    <source>
        <strain evidence="1">DSM 19829</strain>
    </source>
</reference>
<gene>
    <name evidence="1" type="ORF">NQ502_11315</name>
</gene>